<evidence type="ECO:0000313" key="2">
    <source>
        <dbReference type="Proteomes" id="UP000006852"/>
    </source>
</evidence>
<reference evidence="1 2" key="1">
    <citation type="journal article" date="2011" name="Stand. Genomic Sci.">
        <title>Complete genome sequence of Treponema succinifaciens type strain (6091).</title>
        <authorList>
            <person name="Han C."/>
            <person name="Gronow S."/>
            <person name="Teshima H."/>
            <person name="Lapidus A."/>
            <person name="Nolan M."/>
            <person name="Lucas S."/>
            <person name="Hammon N."/>
            <person name="Deshpande S."/>
            <person name="Cheng J.F."/>
            <person name="Zeytun A."/>
            <person name="Tapia R."/>
            <person name="Goodwin L."/>
            <person name="Pitluck S."/>
            <person name="Liolios K."/>
            <person name="Pagani I."/>
            <person name="Ivanova N."/>
            <person name="Mavromatis K."/>
            <person name="Mikhailova N."/>
            <person name="Huntemann M."/>
            <person name="Pati A."/>
            <person name="Chen A."/>
            <person name="Palaniappan K."/>
            <person name="Land M."/>
            <person name="Hauser L."/>
            <person name="Brambilla E.M."/>
            <person name="Rohde M."/>
            <person name="Goker M."/>
            <person name="Woyke T."/>
            <person name="Bristow J."/>
            <person name="Eisen J.A."/>
            <person name="Markowitz V."/>
            <person name="Hugenholtz P."/>
            <person name="Kyrpides N.C."/>
            <person name="Klenk H.P."/>
            <person name="Detter J.C."/>
        </authorList>
    </citation>
    <scope>NUCLEOTIDE SEQUENCE [LARGE SCALE GENOMIC DNA]</scope>
    <source>
        <strain evidence="2">ATCC 33096 / DSM 2489 / 6091</strain>
    </source>
</reference>
<keyword evidence="2" id="KW-1185">Reference proteome</keyword>
<dbReference type="GeneID" id="303000013"/>
<reference evidence="2" key="2">
    <citation type="submission" date="2011-04" db="EMBL/GenBank/DDBJ databases">
        <title>The complete genome of chromosome of Treponema succinifaciens DSM 2489.</title>
        <authorList>
            <person name="Lucas S."/>
            <person name="Copeland A."/>
            <person name="Lapidus A."/>
            <person name="Bruce D."/>
            <person name="Goodwin L."/>
            <person name="Pitluck S."/>
            <person name="Peters L."/>
            <person name="Kyrpides N."/>
            <person name="Mavromatis K."/>
            <person name="Ivanova N."/>
            <person name="Ovchinnikova G."/>
            <person name="Teshima H."/>
            <person name="Detter J.C."/>
            <person name="Tapia R."/>
            <person name="Han C."/>
            <person name="Land M."/>
            <person name="Hauser L."/>
            <person name="Markowitz V."/>
            <person name="Cheng J.-F."/>
            <person name="Hugenholtz P."/>
            <person name="Woyke T."/>
            <person name="Wu D."/>
            <person name="Gronow S."/>
            <person name="Wellnitz S."/>
            <person name="Brambilla E."/>
            <person name="Klenk H.-P."/>
            <person name="Eisen J.A."/>
        </authorList>
    </citation>
    <scope>NUCLEOTIDE SEQUENCE [LARGE SCALE GENOMIC DNA]</scope>
    <source>
        <strain evidence="2">ATCC 33096 / DSM 2489 / 6091</strain>
    </source>
</reference>
<accession>F2NVF4</accession>
<dbReference type="EMBL" id="CP002631">
    <property type="protein sequence ID" value="AEB13664.1"/>
    <property type="molecule type" value="Genomic_DNA"/>
</dbReference>
<sequence length="658" mass="74759">MAAESLTRSRAINLINGSIDSFMFSHACYCTSNMESLSEDDLELYDQMHEVISILNDDEDYRHDLETMPLEDLKEFLLMCRKMADNNNLSLKSEFPQGNFEIVEDEKKDTTIVEKSIKKLEQHGDAQIQKAVSEYRKGKRKISFDNMSQNQLGQTNQINDFYCHAISEKLIQDTPENEIRLAITLAHEFKRNAVTDTLEGETRDIVLSDTKIIESFAGTYGEEIYKKFPEYGILHYIKKIFGEEELKDFADYAFDSTGSYWKVNETCDLVDDGNSSNVIDKDNKTIHSGTNGLQGTLGDWLGIDNTSPTDNVFTKLMKPAGYVWNGKKWIVNPGKIKYKKIEEAHNTGKITDDQFNMILLAAGLISEEQKEKKEEKPSLFSKILQDYVASEQLKTQIQIDFVKRTWEFFFGKKSKKTKNSASNSKSESTQSSKNVEISEDNNINYIKSDILNSMPSLIPTVVWNKEKMGEEQLFATSVDETKCNLFLPKYLESISEKVYNDIITEKDAKASRLNELFKNNNKLYIIIGSEYDVTKRIPEKNRQGKIFVEQTQEYSAAKKAIIAQDCANDGKLVIAYVTDHVAVVTKQDTCYSSYPEKNWNPEKIAPIQSGNGYSNGIVLDGFPVFLQSGSYTGVVNPGHAMGRNALSNDEVIYYVYKG</sequence>
<dbReference type="RefSeq" id="WP_013700963.1">
    <property type="nucleotide sequence ID" value="NC_015385.1"/>
</dbReference>
<dbReference type="AlphaFoldDB" id="F2NVF4"/>
<dbReference type="Proteomes" id="UP000006852">
    <property type="component" value="Chromosome"/>
</dbReference>
<evidence type="ECO:0000313" key="1">
    <source>
        <dbReference type="EMBL" id="AEB13664.1"/>
    </source>
</evidence>
<organism evidence="1 2">
    <name type="scientific">Treponema succinifaciens (strain ATCC 33096 / DSM 2489 / 6091)</name>
    <dbReference type="NCBI Taxonomy" id="869209"/>
    <lineage>
        <taxon>Bacteria</taxon>
        <taxon>Pseudomonadati</taxon>
        <taxon>Spirochaetota</taxon>
        <taxon>Spirochaetia</taxon>
        <taxon>Spirochaetales</taxon>
        <taxon>Treponemataceae</taxon>
        <taxon>Treponema</taxon>
    </lineage>
</organism>
<dbReference type="STRING" id="869209.Tresu_0728"/>
<protein>
    <submittedName>
        <fullName evidence="1">Uncharacterized protein</fullName>
    </submittedName>
</protein>
<proteinExistence type="predicted"/>
<gene>
    <name evidence="1" type="ordered locus">Tresu_0728</name>
</gene>
<dbReference type="HOGENOM" id="CLU_416726_0_0_12"/>
<name>F2NVF4_TRES6</name>
<dbReference type="KEGG" id="tsu:Tresu_0728"/>